<organism evidence="2 3">
    <name type="scientific">Sphingomonas kyeonggiensis</name>
    <dbReference type="NCBI Taxonomy" id="1268553"/>
    <lineage>
        <taxon>Bacteria</taxon>
        <taxon>Pseudomonadati</taxon>
        <taxon>Pseudomonadota</taxon>
        <taxon>Alphaproteobacteria</taxon>
        <taxon>Sphingomonadales</taxon>
        <taxon>Sphingomonadaceae</taxon>
        <taxon>Sphingomonas</taxon>
    </lineage>
</organism>
<accession>A0A7W6NZJ9</accession>
<feature type="transmembrane region" description="Helical" evidence="1">
    <location>
        <begin position="17"/>
        <end position="39"/>
    </location>
</feature>
<dbReference type="RefSeq" id="WP_184000011.1">
    <property type="nucleotide sequence ID" value="NZ_JACIEH010000003.1"/>
</dbReference>
<evidence type="ECO:0000256" key="1">
    <source>
        <dbReference type="SAM" id="Phobius"/>
    </source>
</evidence>
<dbReference type="EMBL" id="JACIEH010000003">
    <property type="protein sequence ID" value="MBB4100734.1"/>
    <property type="molecule type" value="Genomic_DNA"/>
</dbReference>
<dbReference type="Proteomes" id="UP000557392">
    <property type="component" value="Unassembled WGS sequence"/>
</dbReference>
<comment type="caution">
    <text evidence="2">The sequence shown here is derived from an EMBL/GenBank/DDBJ whole genome shotgun (WGS) entry which is preliminary data.</text>
</comment>
<keyword evidence="3" id="KW-1185">Reference proteome</keyword>
<feature type="transmembrane region" description="Helical" evidence="1">
    <location>
        <begin position="46"/>
        <end position="65"/>
    </location>
</feature>
<dbReference type="AlphaFoldDB" id="A0A7W6NZJ9"/>
<protein>
    <submittedName>
        <fullName evidence="2">Uncharacterized protein</fullName>
    </submittedName>
</protein>
<sequence length="178" mass="20224">MDVVFDLTRDPDLIRPAYAFDLFFLAVGLCLTGAVLYAWRHRGWPALFYLLPALGWTAAAGWMTWHDIRQSREVRALVQSGRFASVEGCLDQFHPGLANPNEADSGLERWNVAGREFYYAANEIRLGYHRVEPGGGFVHADSRVRVGYIRDEVRGHNDIVRLEVKQHACPMAPDLWPK</sequence>
<name>A0A7W6NZJ9_9SPHN</name>
<gene>
    <name evidence="2" type="ORF">GGR46_004306</name>
</gene>
<evidence type="ECO:0000313" key="2">
    <source>
        <dbReference type="EMBL" id="MBB4100734.1"/>
    </source>
</evidence>
<keyword evidence="1" id="KW-1133">Transmembrane helix</keyword>
<keyword evidence="1" id="KW-0472">Membrane</keyword>
<evidence type="ECO:0000313" key="3">
    <source>
        <dbReference type="Proteomes" id="UP000557392"/>
    </source>
</evidence>
<reference evidence="2 3" key="1">
    <citation type="submission" date="2020-08" db="EMBL/GenBank/DDBJ databases">
        <title>Genomic Encyclopedia of Type Strains, Phase IV (KMG-IV): sequencing the most valuable type-strain genomes for metagenomic binning, comparative biology and taxonomic classification.</title>
        <authorList>
            <person name="Goeker M."/>
        </authorList>
    </citation>
    <scope>NUCLEOTIDE SEQUENCE [LARGE SCALE GENOMIC DNA]</scope>
    <source>
        <strain evidence="2 3">DSM 101806</strain>
    </source>
</reference>
<keyword evidence="1" id="KW-0812">Transmembrane</keyword>
<proteinExistence type="predicted"/>